<sequence>MPSPEDQKFLDELTGLDNSHNLRRFALYRLADTKSDPIDCAILQEDAATAHQQVSDTALLKTHYEDLIMVEEAHWKHWQMYSQRITEKADEILRLQKMVVELKPKNLLDGAGFMGRDRRRLAEIQREKERLREEHKALRDAKERMETEFMKVRRVGTAQRGVMATAQREMDALAEREEKFWSFAWVAEERGGEGDYRELKKVEE</sequence>
<reference evidence="4" key="3">
    <citation type="submission" date="2025-04" db="UniProtKB">
        <authorList>
            <consortium name="RefSeq"/>
        </authorList>
    </citation>
    <scope>IDENTIFICATION</scope>
    <source>
        <strain evidence="4">CBS 304.34</strain>
    </source>
</reference>
<evidence type="ECO:0000313" key="4">
    <source>
        <dbReference type="RefSeq" id="XP_033571290.1"/>
    </source>
</evidence>
<name>A0A6A6Y674_9PEZI</name>
<evidence type="ECO:0000313" key="3">
    <source>
        <dbReference type="Proteomes" id="UP000504636"/>
    </source>
</evidence>
<keyword evidence="1" id="KW-0175">Coiled coil</keyword>
<dbReference type="GeneID" id="54469376"/>
<evidence type="ECO:0000313" key="2">
    <source>
        <dbReference type="EMBL" id="KAF2804326.1"/>
    </source>
</evidence>
<dbReference type="Proteomes" id="UP000504636">
    <property type="component" value="Unplaced"/>
</dbReference>
<accession>A0A6A6Y674</accession>
<protein>
    <submittedName>
        <fullName evidence="2 4">Uncharacterized protein</fullName>
    </submittedName>
</protein>
<dbReference type="AlphaFoldDB" id="A0A6A6Y674"/>
<dbReference type="EMBL" id="MU003714">
    <property type="protein sequence ID" value="KAF2804326.1"/>
    <property type="molecule type" value="Genomic_DNA"/>
</dbReference>
<reference evidence="4" key="2">
    <citation type="submission" date="2020-04" db="EMBL/GenBank/DDBJ databases">
        <authorList>
            <consortium name="NCBI Genome Project"/>
        </authorList>
    </citation>
    <scope>NUCLEOTIDE SEQUENCE</scope>
    <source>
        <strain evidence="4">CBS 304.34</strain>
    </source>
</reference>
<evidence type="ECO:0000256" key="1">
    <source>
        <dbReference type="SAM" id="Coils"/>
    </source>
</evidence>
<reference evidence="2 4" key="1">
    <citation type="journal article" date="2020" name="Stud. Mycol.">
        <title>101 Dothideomycetes genomes: a test case for predicting lifestyles and emergence of pathogens.</title>
        <authorList>
            <person name="Haridas S."/>
            <person name="Albert R."/>
            <person name="Binder M."/>
            <person name="Bloem J."/>
            <person name="Labutti K."/>
            <person name="Salamov A."/>
            <person name="Andreopoulos B."/>
            <person name="Baker S."/>
            <person name="Barry K."/>
            <person name="Bills G."/>
            <person name="Bluhm B."/>
            <person name="Cannon C."/>
            <person name="Castanera R."/>
            <person name="Culley D."/>
            <person name="Daum C."/>
            <person name="Ezra D."/>
            <person name="Gonzalez J."/>
            <person name="Henrissat B."/>
            <person name="Kuo A."/>
            <person name="Liang C."/>
            <person name="Lipzen A."/>
            <person name="Lutzoni F."/>
            <person name="Magnuson J."/>
            <person name="Mondo S."/>
            <person name="Nolan M."/>
            <person name="Ohm R."/>
            <person name="Pangilinan J."/>
            <person name="Park H.-J."/>
            <person name="Ramirez L."/>
            <person name="Alfaro M."/>
            <person name="Sun H."/>
            <person name="Tritt A."/>
            <person name="Yoshinaga Y."/>
            <person name="Zwiers L.-H."/>
            <person name="Turgeon B."/>
            <person name="Goodwin S."/>
            <person name="Spatafora J."/>
            <person name="Crous P."/>
            <person name="Grigoriev I."/>
        </authorList>
    </citation>
    <scope>NUCLEOTIDE SEQUENCE</scope>
    <source>
        <strain evidence="2 4">CBS 304.34</strain>
    </source>
</reference>
<feature type="coiled-coil region" evidence="1">
    <location>
        <begin position="114"/>
        <end position="148"/>
    </location>
</feature>
<dbReference type="RefSeq" id="XP_033571290.1">
    <property type="nucleotide sequence ID" value="XM_033728483.1"/>
</dbReference>
<proteinExistence type="predicted"/>
<organism evidence="2">
    <name type="scientific">Mytilinidion resinicola</name>
    <dbReference type="NCBI Taxonomy" id="574789"/>
    <lineage>
        <taxon>Eukaryota</taxon>
        <taxon>Fungi</taxon>
        <taxon>Dikarya</taxon>
        <taxon>Ascomycota</taxon>
        <taxon>Pezizomycotina</taxon>
        <taxon>Dothideomycetes</taxon>
        <taxon>Pleosporomycetidae</taxon>
        <taxon>Mytilinidiales</taxon>
        <taxon>Mytilinidiaceae</taxon>
        <taxon>Mytilinidion</taxon>
    </lineage>
</organism>
<gene>
    <name evidence="2 4" type="ORF">BDZ99DRAFT_575549</name>
</gene>
<keyword evidence="3" id="KW-1185">Reference proteome</keyword>